<protein>
    <recommendedName>
        <fullName evidence="6">EGF-like domain-containing protein</fullName>
    </recommendedName>
</protein>
<sequence length="390" mass="44515">MAISRNRFGPTNSQWNVNDTLNNKTTPRPAADSKVGKKKKKGLKKKRNEKTNVWWPWANYEEWLANHKQDQPSKTSDSLELSKDKKKHNKKRGEKKRKRKQNKNRKNRKVKGPTKEKSSNGTSYFKTETPNLMNKPTTIAPEASSKQIHHYKTNDRKRQKDHIVDKYLPNNNLANHPSQNLKLKESLNSGHTDGVIKIDKEIDIVQNIAPAQPNNNVEYMTRAKDKSMSLNKILEYTKLNRSKISEKDHDNEIRHFYNWMPSWKGSLMKISHRNFSSDVNECLLRNGHGPCQGECYNQWGSYKCGCATVAGTELATDGRSCRPVDSCATANCTHMCINTRSGAFCTCPQGYVLAQDWKTCEDVDECLQPELQDTKCNNGCSNSIGSYTCL</sequence>
<evidence type="ECO:0000256" key="3">
    <source>
        <dbReference type="ARBA" id="ARBA00022737"/>
    </source>
</evidence>
<dbReference type="InterPro" id="IPR000742">
    <property type="entry name" value="EGF"/>
</dbReference>
<feature type="compositionally biased region" description="Basic residues" evidence="5">
    <location>
        <begin position="36"/>
        <end position="48"/>
    </location>
</feature>
<dbReference type="Pfam" id="PF07645">
    <property type="entry name" value="EGF_CA"/>
    <property type="match status" value="1"/>
</dbReference>
<evidence type="ECO:0000313" key="8">
    <source>
        <dbReference type="Proteomes" id="UP001558652"/>
    </source>
</evidence>
<comment type="caution">
    <text evidence="7">The sequence shown here is derived from an EMBL/GenBank/DDBJ whole genome shotgun (WGS) entry which is preliminary data.</text>
</comment>
<dbReference type="SMART" id="SM00179">
    <property type="entry name" value="EGF_CA"/>
    <property type="match status" value="3"/>
</dbReference>
<keyword evidence="2" id="KW-0732">Signal</keyword>
<evidence type="ECO:0000256" key="2">
    <source>
        <dbReference type="ARBA" id="ARBA00022729"/>
    </source>
</evidence>
<dbReference type="CDD" id="cd00054">
    <property type="entry name" value="EGF_CA"/>
    <property type="match status" value="1"/>
</dbReference>
<dbReference type="PANTHER" id="PTHR24034">
    <property type="entry name" value="EGF-LIKE DOMAIN-CONTAINING PROTEIN"/>
    <property type="match status" value="1"/>
</dbReference>
<dbReference type="AlphaFoldDB" id="A0ABD0YHV6"/>
<dbReference type="InterPro" id="IPR049883">
    <property type="entry name" value="NOTCH1_EGF-like"/>
</dbReference>
<dbReference type="FunFam" id="2.10.25.10:FF:000037">
    <property type="entry name" value="Signal peptide, CUB domain and EGF-like domain-containing 2"/>
    <property type="match status" value="1"/>
</dbReference>
<dbReference type="PANTHER" id="PTHR24034:SF209">
    <property type="entry name" value="EGF-LIKE DOMAIN-CONTAINING PROTEIN"/>
    <property type="match status" value="1"/>
</dbReference>
<reference evidence="7 8" key="1">
    <citation type="submission" date="2024-07" db="EMBL/GenBank/DDBJ databases">
        <title>Chromosome-level genome assembly of the water stick insect Ranatra chinensis (Heteroptera: Nepidae).</title>
        <authorList>
            <person name="Liu X."/>
        </authorList>
    </citation>
    <scope>NUCLEOTIDE SEQUENCE [LARGE SCALE GENOMIC DNA]</scope>
    <source>
        <strain evidence="7">Cailab_2021Rc</strain>
        <tissue evidence="7">Muscle</tissue>
    </source>
</reference>
<dbReference type="InterPro" id="IPR018097">
    <property type="entry name" value="EGF_Ca-bd_CS"/>
</dbReference>
<feature type="region of interest" description="Disordered" evidence="5">
    <location>
        <begin position="66"/>
        <end position="161"/>
    </location>
</feature>
<dbReference type="EMBL" id="JBFDAA010000007">
    <property type="protein sequence ID" value="KAL1130871.1"/>
    <property type="molecule type" value="Genomic_DNA"/>
</dbReference>
<feature type="compositionally biased region" description="Polar residues" evidence="5">
    <location>
        <begin position="9"/>
        <end position="26"/>
    </location>
</feature>
<dbReference type="InterPro" id="IPR026823">
    <property type="entry name" value="cEGF"/>
</dbReference>
<feature type="region of interest" description="Disordered" evidence="5">
    <location>
        <begin position="1"/>
        <end position="51"/>
    </location>
</feature>
<dbReference type="SUPFAM" id="SSF57184">
    <property type="entry name" value="Growth factor receptor domain"/>
    <property type="match status" value="1"/>
</dbReference>
<dbReference type="InterPro" id="IPR001881">
    <property type="entry name" value="EGF-like_Ca-bd_dom"/>
</dbReference>
<gene>
    <name evidence="7" type="ORF">AAG570_012112</name>
</gene>
<evidence type="ECO:0000259" key="6">
    <source>
        <dbReference type="PROSITE" id="PS01186"/>
    </source>
</evidence>
<dbReference type="InterPro" id="IPR009030">
    <property type="entry name" value="Growth_fac_rcpt_cys_sf"/>
</dbReference>
<evidence type="ECO:0000256" key="5">
    <source>
        <dbReference type="SAM" id="MobiDB-lite"/>
    </source>
</evidence>
<organism evidence="7 8">
    <name type="scientific">Ranatra chinensis</name>
    <dbReference type="NCBI Taxonomy" id="642074"/>
    <lineage>
        <taxon>Eukaryota</taxon>
        <taxon>Metazoa</taxon>
        <taxon>Ecdysozoa</taxon>
        <taxon>Arthropoda</taxon>
        <taxon>Hexapoda</taxon>
        <taxon>Insecta</taxon>
        <taxon>Pterygota</taxon>
        <taxon>Neoptera</taxon>
        <taxon>Paraneoptera</taxon>
        <taxon>Hemiptera</taxon>
        <taxon>Heteroptera</taxon>
        <taxon>Panheteroptera</taxon>
        <taxon>Nepomorpha</taxon>
        <taxon>Nepidae</taxon>
        <taxon>Ranatrinae</taxon>
        <taxon>Ranatra</taxon>
    </lineage>
</organism>
<dbReference type="Proteomes" id="UP001558652">
    <property type="component" value="Unassembled WGS sequence"/>
</dbReference>
<proteinExistence type="predicted"/>
<name>A0ABD0YHV6_9HEMI</name>
<evidence type="ECO:0000256" key="1">
    <source>
        <dbReference type="ARBA" id="ARBA00022536"/>
    </source>
</evidence>
<dbReference type="InterPro" id="IPR050751">
    <property type="entry name" value="ECM_structural_protein"/>
</dbReference>
<dbReference type="PROSITE" id="PS01187">
    <property type="entry name" value="EGF_CA"/>
    <property type="match status" value="1"/>
</dbReference>
<feature type="compositionally biased region" description="Polar residues" evidence="5">
    <location>
        <begin position="119"/>
        <end position="137"/>
    </location>
</feature>
<dbReference type="PROSITE" id="PS01186">
    <property type="entry name" value="EGF_2"/>
    <property type="match status" value="1"/>
</dbReference>
<keyword evidence="8" id="KW-1185">Reference proteome</keyword>
<evidence type="ECO:0000256" key="4">
    <source>
        <dbReference type="ARBA" id="ARBA00023157"/>
    </source>
</evidence>
<feature type="domain" description="EGF-like" evidence="6">
    <location>
        <begin position="345"/>
        <end position="360"/>
    </location>
</feature>
<feature type="compositionally biased region" description="Basic residues" evidence="5">
    <location>
        <begin position="84"/>
        <end position="112"/>
    </location>
</feature>
<evidence type="ECO:0000313" key="7">
    <source>
        <dbReference type="EMBL" id="KAL1130871.1"/>
    </source>
</evidence>
<keyword evidence="1" id="KW-0245">EGF-like domain</keyword>
<dbReference type="Gene3D" id="2.10.25.10">
    <property type="entry name" value="Laminin"/>
    <property type="match status" value="2"/>
</dbReference>
<keyword evidence="3" id="KW-0677">Repeat</keyword>
<dbReference type="Pfam" id="PF12662">
    <property type="entry name" value="cEGF"/>
    <property type="match status" value="1"/>
</dbReference>
<dbReference type="SMART" id="SM00181">
    <property type="entry name" value="EGF"/>
    <property type="match status" value="2"/>
</dbReference>
<keyword evidence="4" id="KW-1015">Disulfide bond</keyword>
<feature type="compositionally biased region" description="Basic and acidic residues" evidence="5">
    <location>
        <begin position="152"/>
        <end position="161"/>
    </location>
</feature>
<accession>A0ABD0YHV6</accession>